<dbReference type="Proteomes" id="UP001223144">
    <property type="component" value="Unassembled WGS sequence"/>
</dbReference>
<name>A0ABT6HMW2_9ACTN</name>
<evidence type="ECO:0000313" key="2">
    <source>
        <dbReference type="Proteomes" id="UP001223144"/>
    </source>
</evidence>
<dbReference type="RefSeq" id="WP_279928460.1">
    <property type="nucleotide sequence ID" value="NZ_JARWBG010000015.1"/>
</dbReference>
<keyword evidence="2" id="KW-1185">Reference proteome</keyword>
<proteinExistence type="predicted"/>
<accession>A0ABT6HMW2</accession>
<evidence type="ECO:0000313" key="1">
    <source>
        <dbReference type="EMBL" id="MDH2390056.1"/>
    </source>
</evidence>
<organism evidence="1 2">
    <name type="scientific">Streptomyces chengmaiensis</name>
    <dbReference type="NCBI Taxonomy" id="3040919"/>
    <lineage>
        <taxon>Bacteria</taxon>
        <taxon>Bacillati</taxon>
        <taxon>Actinomycetota</taxon>
        <taxon>Actinomycetes</taxon>
        <taxon>Kitasatosporales</taxon>
        <taxon>Streptomycetaceae</taxon>
        <taxon>Streptomyces</taxon>
    </lineage>
</organism>
<gene>
    <name evidence="1" type="ORF">QCN29_14900</name>
</gene>
<protein>
    <submittedName>
        <fullName evidence="1">Uncharacterized protein</fullName>
    </submittedName>
</protein>
<comment type="caution">
    <text evidence="1">The sequence shown here is derived from an EMBL/GenBank/DDBJ whole genome shotgun (WGS) entry which is preliminary data.</text>
</comment>
<sequence length="108" mass="11293">MFLQENGTPAEGAGYDTASGYWIAPELDHMPVSAEPTAAELDEARQVLADHMRGWNFEAASDVAGMVALHLDPLVRMNAGSLAPGVAITAPTMASGDEVGNNIDGDPR</sequence>
<reference evidence="1 2" key="1">
    <citation type="submission" date="2023-04" db="EMBL/GenBank/DDBJ databases">
        <title>Streptomyces chengmaiensis sp. nov. isolated from the stem of mangrove plant in Hainan.</title>
        <authorList>
            <person name="Huang X."/>
            <person name="Zhou S."/>
            <person name="Chu X."/>
            <person name="Xie Y."/>
            <person name="Lin Y."/>
        </authorList>
    </citation>
    <scope>NUCLEOTIDE SEQUENCE [LARGE SCALE GENOMIC DNA]</scope>
    <source>
        <strain evidence="1 2">HNM0663</strain>
    </source>
</reference>
<dbReference type="EMBL" id="JARWBG010000015">
    <property type="protein sequence ID" value="MDH2390056.1"/>
    <property type="molecule type" value="Genomic_DNA"/>
</dbReference>